<dbReference type="RefSeq" id="WP_071456395.1">
    <property type="nucleotide sequence ID" value="NZ_CP017267.1"/>
</dbReference>
<evidence type="ECO:0000256" key="12">
    <source>
        <dbReference type="HAMAP-Rule" id="MF_01576"/>
    </source>
</evidence>
<comment type="caution">
    <text evidence="12">Lacks conserved residue(s) required for the propagation of feature annotation.</text>
</comment>
<comment type="subunit">
    <text evidence="2 12">Homodimer.</text>
</comment>
<dbReference type="UniPathway" id="UPA00193"/>
<dbReference type="InterPro" id="IPR000672">
    <property type="entry name" value="THF_DH/CycHdrlase"/>
</dbReference>
<evidence type="ECO:0000256" key="1">
    <source>
        <dbReference type="ARBA" id="ARBA00004777"/>
    </source>
</evidence>
<evidence type="ECO:0000256" key="6">
    <source>
        <dbReference type="ARBA" id="ARBA00022801"/>
    </source>
</evidence>
<dbReference type="InterPro" id="IPR020631">
    <property type="entry name" value="THF_DH/CycHdrlase_NAD-bd_dom"/>
</dbReference>
<dbReference type="PROSITE" id="PS00767">
    <property type="entry name" value="THF_DHG_CYH_2"/>
    <property type="match status" value="1"/>
</dbReference>
<dbReference type="Gene3D" id="3.40.50.720">
    <property type="entry name" value="NAD(P)-binding Rossmann-like Domain"/>
    <property type="match status" value="1"/>
</dbReference>
<dbReference type="PANTHER" id="PTHR48099">
    <property type="entry name" value="C-1-TETRAHYDROFOLATE SYNTHASE, CYTOPLASMIC-RELATED"/>
    <property type="match status" value="1"/>
</dbReference>
<dbReference type="InterPro" id="IPR036291">
    <property type="entry name" value="NAD(P)-bd_dom_sf"/>
</dbReference>
<name>A0A1J0A4F8_9ENTE</name>
<dbReference type="EC" id="3.5.4.9" evidence="12"/>
<keyword evidence="9 12" id="KW-0368">Histidine biosynthesis</keyword>
<dbReference type="SUPFAM" id="SSF53223">
    <property type="entry name" value="Aminoacid dehydrogenase-like, N-terminal domain"/>
    <property type="match status" value="1"/>
</dbReference>
<dbReference type="Pfam" id="PF02882">
    <property type="entry name" value="THF_DHG_CYH_C"/>
    <property type="match status" value="1"/>
</dbReference>
<evidence type="ECO:0000256" key="5">
    <source>
        <dbReference type="ARBA" id="ARBA00022755"/>
    </source>
</evidence>
<keyword evidence="7 12" id="KW-0521">NADP</keyword>
<dbReference type="HAMAP" id="MF_01576">
    <property type="entry name" value="THF_DHG_CYH"/>
    <property type="match status" value="1"/>
</dbReference>
<dbReference type="Gene3D" id="3.40.50.10860">
    <property type="entry name" value="Leucine Dehydrogenase, chain A, domain 1"/>
    <property type="match status" value="1"/>
</dbReference>
<accession>A0A1J0A4F8</accession>
<dbReference type="CDD" id="cd01080">
    <property type="entry name" value="NAD_bind_m-THF_DH_Cyclohyd"/>
    <property type="match status" value="1"/>
</dbReference>
<evidence type="ECO:0000256" key="9">
    <source>
        <dbReference type="ARBA" id="ARBA00023102"/>
    </source>
</evidence>
<sequence length="290" mass="31783">MTVILDGKALANKMQANLANEVADWKSKGYRIPKLVVILIGEDSASKVYVKNKEKSAQKIGFHSVVRRLDEAVSEAELLDIIAEYNQDETVDGILVQLPLPKHIDEENVLLAIDPKKDVDGFHPLNVGKLFVGDPDMHPCTPFGIITLLKEYNIELVGKKVVIIGRSNIVGKPLMHMMLNEDATVTITHSKTKNLKEETLTADVLVAAIGQAEFITSDYVKEGAVVIDVGMNRNSDGKLVGDVDFEDVLPKVSAITPVPGGVGPMTITMLMEQTMYQGRKHCGEESHDNK</sequence>
<keyword evidence="16" id="KW-1185">Reference proteome</keyword>
<comment type="function">
    <text evidence="12">Catalyzes the oxidation of 5,10-methylenetetrahydrofolate to 5,10-methenyltetrahydrofolate and then the hydrolysis of 5,10-methenyltetrahydrofolate to 10-formyltetrahydrofolate.</text>
</comment>
<gene>
    <name evidence="12" type="primary">folD</name>
    <name evidence="15" type="ORF">BHY08_02640</name>
</gene>
<evidence type="ECO:0000259" key="13">
    <source>
        <dbReference type="Pfam" id="PF00763"/>
    </source>
</evidence>
<evidence type="ECO:0000256" key="8">
    <source>
        <dbReference type="ARBA" id="ARBA00023002"/>
    </source>
</evidence>
<dbReference type="EMBL" id="CP017267">
    <property type="protein sequence ID" value="APB30819.1"/>
    <property type="molecule type" value="Genomic_DNA"/>
</dbReference>
<dbReference type="GO" id="GO:0006164">
    <property type="term" value="P:purine nucleotide biosynthetic process"/>
    <property type="evidence" value="ECO:0007669"/>
    <property type="project" value="UniProtKB-KW"/>
</dbReference>
<evidence type="ECO:0000313" key="16">
    <source>
        <dbReference type="Proteomes" id="UP000191200"/>
    </source>
</evidence>
<evidence type="ECO:0000256" key="11">
    <source>
        <dbReference type="ARBA" id="ARBA00023268"/>
    </source>
</evidence>
<dbReference type="AlphaFoldDB" id="A0A1J0A4F8"/>
<dbReference type="FunFam" id="3.40.50.10860:FF:000005">
    <property type="entry name" value="C-1-tetrahydrofolate synthase, cytoplasmic, putative"/>
    <property type="match status" value="1"/>
</dbReference>
<organism evidence="15 16">
    <name type="scientific">Vagococcus teuberi</name>
    <dbReference type="NCBI Taxonomy" id="519472"/>
    <lineage>
        <taxon>Bacteria</taxon>
        <taxon>Bacillati</taxon>
        <taxon>Bacillota</taxon>
        <taxon>Bacilli</taxon>
        <taxon>Lactobacillales</taxon>
        <taxon>Enterococcaceae</taxon>
        <taxon>Vagococcus</taxon>
    </lineage>
</organism>
<keyword evidence="6 12" id="KW-0378">Hydrolase</keyword>
<dbReference type="KEGG" id="vte:BHY08_02640"/>
<evidence type="ECO:0000256" key="7">
    <source>
        <dbReference type="ARBA" id="ARBA00022857"/>
    </source>
</evidence>
<keyword evidence="4 12" id="KW-0028">Amino-acid biosynthesis</keyword>
<dbReference type="STRING" id="519472.BHY08_02640"/>
<evidence type="ECO:0000313" key="15">
    <source>
        <dbReference type="EMBL" id="APB30819.1"/>
    </source>
</evidence>
<dbReference type="PROSITE" id="PS00766">
    <property type="entry name" value="THF_DHG_CYH_1"/>
    <property type="match status" value="1"/>
</dbReference>
<dbReference type="InterPro" id="IPR020867">
    <property type="entry name" value="THF_DH/CycHdrlase_CS"/>
</dbReference>
<keyword evidence="3 12" id="KW-0554">One-carbon metabolism</keyword>
<protein>
    <recommendedName>
        <fullName evidence="12">Bifunctional protein FolD</fullName>
    </recommendedName>
    <domain>
        <recommendedName>
            <fullName evidence="12">Methylenetetrahydrofolate dehydrogenase</fullName>
            <ecNumber evidence="12">1.5.1.5</ecNumber>
        </recommendedName>
    </domain>
    <domain>
        <recommendedName>
            <fullName evidence="12">Methenyltetrahydrofolate cyclohydrolase</fullName>
            <ecNumber evidence="12">3.5.4.9</ecNumber>
        </recommendedName>
    </domain>
</protein>
<feature type="domain" description="Tetrahydrofolate dehydrogenase/cyclohydrolase catalytic" evidence="13">
    <location>
        <begin position="5"/>
        <end position="120"/>
    </location>
</feature>
<keyword evidence="11 12" id="KW-0511">Multifunctional enzyme</keyword>
<comment type="catalytic activity">
    <reaction evidence="12">
        <text>(6R)-5,10-methenyltetrahydrofolate + H2O = (6R)-10-formyltetrahydrofolate + H(+)</text>
        <dbReference type="Rhea" id="RHEA:23700"/>
        <dbReference type="ChEBI" id="CHEBI:15377"/>
        <dbReference type="ChEBI" id="CHEBI:15378"/>
        <dbReference type="ChEBI" id="CHEBI:57455"/>
        <dbReference type="ChEBI" id="CHEBI:195366"/>
        <dbReference type="EC" id="3.5.4.9"/>
    </reaction>
</comment>
<dbReference type="NCBIfam" id="NF008058">
    <property type="entry name" value="PRK10792.1"/>
    <property type="match status" value="1"/>
</dbReference>
<dbReference type="PRINTS" id="PR00085">
    <property type="entry name" value="THFDHDRGNASE"/>
</dbReference>
<dbReference type="NCBIfam" id="NF010783">
    <property type="entry name" value="PRK14186.1"/>
    <property type="match status" value="1"/>
</dbReference>
<reference evidence="15 16" key="1">
    <citation type="submission" date="2016-09" db="EMBL/GenBank/DDBJ databases">
        <title>Vagococcus teuberi sp. nov., isolated from the Malian artisanal sour milk fene.</title>
        <authorList>
            <person name="Wullschleger S."/>
            <person name="Seifert C."/>
            <person name="Baumgartner S."/>
            <person name="Lacroix C."/>
            <person name="Bonfoh B."/>
            <person name="Stevens M.J."/>
            <person name="Meile L."/>
        </authorList>
    </citation>
    <scope>NUCLEOTIDE SEQUENCE [LARGE SCALE GENOMIC DNA]</scope>
    <source>
        <strain evidence="15 16">DSM 21459</strain>
    </source>
</reference>
<dbReference type="InterPro" id="IPR020630">
    <property type="entry name" value="THF_DH/CycHdrlase_cat_dom"/>
</dbReference>
<dbReference type="GO" id="GO:0004488">
    <property type="term" value="F:methylenetetrahydrofolate dehydrogenase (NADP+) activity"/>
    <property type="evidence" value="ECO:0007669"/>
    <property type="project" value="UniProtKB-UniRule"/>
</dbReference>
<evidence type="ECO:0000256" key="10">
    <source>
        <dbReference type="ARBA" id="ARBA00023167"/>
    </source>
</evidence>
<dbReference type="Proteomes" id="UP000191200">
    <property type="component" value="Chromosome"/>
</dbReference>
<dbReference type="PANTHER" id="PTHR48099:SF5">
    <property type="entry name" value="C-1-TETRAHYDROFOLATE SYNTHASE, CYTOPLASMIC"/>
    <property type="match status" value="1"/>
</dbReference>
<dbReference type="FunFam" id="3.40.50.720:FF:000094">
    <property type="entry name" value="Bifunctional protein FolD"/>
    <property type="match status" value="1"/>
</dbReference>
<evidence type="ECO:0000259" key="14">
    <source>
        <dbReference type="Pfam" id="PF02882"/>
    </source>
</evidence>
<proteinExistence type="inferred from homology"/>
<keyword evidence="5 12" id="KW-0658">Purine biosynthesis</keyword>
<feature type="domain" description="Tetrahydrofolate dehydrogenase/cyclohydrolase NAD(P)-binding" evidence="14">
    <location>
        <begin position="139"/>
        <end position="279"/>
    </location>
</feature>
<keyword evidence="8 12" id="KW-0560">Oxidoreductase</keyword>
<keyword evidence="10 12" id="KW-0486">Methionine biosynthesis</keyword>
<feature type="binding site" evidence="12">
    <location>
        <begin position="165"/>
        <end position="167"/>
    </location>
    <ligand>
        <name>NADP(+)</name>
        <dbReference type="ChEBI" id="CHEBI:58349"/>
    </ligand>
</feature>
<comment type="catalytic activity">
    <reaction evidence="12">
        <text>(6R)-5,10-methylene-5,6,7,8-tetrahydrofolate + NADP(+) = (6R)-5,10-methenyltetrahydrofolate + NADPH</text>
        <dbReference type="Rhea" id="RHEA:22812"/>
        <dbReference type="ChEBI" id="CHEBI:15636"/>
        <dbReference type="ChEBI" id="CHEBI:57455"/>
        <dbReference type="ChEBI" id="CHEBI:57783"/>
        <dbReference type="ChEBI" id="CHEBI:58349"/>
        <dbReference type="EC" id="1.5.1.5"/>
    </reaction>
</comment>
<comment type="pathway">
    <text evidence="1 12">One-carbon metabolism; tetrahydrofolate interconversion.</text>
</comment>
<dbReference type="GO" id="GO:0009086">
    <property type="term" value="P:methionine biosynthetic process"/>
    <property type="evidence" value="ECO:0007669"/>
    <property type="project" value="UniProtKB-KW"/>
</dbReference>
<evidence type="ECO:0000256" key="3">
    <source>
        <dbReference type="ARBA" id="ARBA00022563"/>
    </source>
</evidence>
<evidence type="ECO:0000256" key="4">
    <source>
        <dbReference type="ARBA" id="ARBA00022605"/>
    </source>
</evidence>
<dbReference type="GO" id="GO:0004477">
    <property type="term" value="F:methenyltetrahydrofolate cyclohydrolase activity"/>
    <property type="evidence" value="ECO:0007669"/>
    <property type="project" value="UniProtKB-UniRule"/>
</dbReference>
<evidence type="ECO:0000256" key="2">
    <source>
        <dbReference type="ARBA" id="ARBA00011738"/>
    </source>
</evidence>
<dbReference type="OrthoDB" id="9803580at2"/>
<dbReference type="GO" id="GO:0000105">
    <property type="term" value="P:L-histidine biosynthetic process"/>
    <property type="evidence" value="ECO:0007669"/>
    <property type="project" value="UniProtKB-KW"/>
</dbReference>
<dbReference type="GO" id="GO:0035999">
    <property type="term" value="P:tetrahydrofolate interconversion"/>
    <property type="evidence" value="ECO:0007669"/>
    <property type="project" value="UniProtKB-UniRule"/>
</dbReference>
<dbReference type="InterPro" id="IPR046346">
    <property type="entry name" value="Aminoacid_DH-like_N_sf"/>
</dbReference>
<dbReference type="EC" id="1.5.1.5" evidence="12"/>
<dbReference type="Pfam" id="PF00763">
    <property type="entry name" value="THF_DHG_CYH"/>
    <property type="match status" value="1"/>
</dbReference>
<dbReference type="SUPFAM" id="SSF51735">
    <property type="entry name" value="NAD(P)-binding Rossmann-fold domains"/>
    <property type="match status" value="1"/>
</dbReference>
<dbReference type="GO" id="GO:0005829">
    <property type="term" value="C:cytosol"/>
    <property type="evidence" value="ECO:0007669"/>
    <property type="project" value="TreeGrafter"/>
</dbReference>
<comment type="similarity">
    <text evidence="12">Belongs to the tetrahydrofolate dehydrogenase/cyclohydrolase family.</text>
</comment>